<evidence type="ECO:0000259" key="11">
    <source>
        <dbReference type="Pfam" id="PF00593"/>
    </source>
</evidence>
<comment type="subcellular location">
    <subcellularLocation>
        <location evidence="1 8">Cell outer membrane</location>
        <topology evidence="1 8">Multi-pass membrane protein</topology>
    </subcellularLocation>
</comment>
<keyword evidence="3 8" id="KW-1134">Transmembrane beta strand</keyword>
<keyword evidence="5 9" id="KW-0798">TonB box</keyword>
<dbReference type="GO" id="GO:0009279">
    <property type="term" value="C:cell outer membrane"/>
    <property type="evidence" value="ECO:0007669"/>
    <property type="project" value="UniProtKB-SubCell"/>
</dbReference>
<feature type="chain" id="PRO_5008001461" evidence="10">
    <location>
        <begin position="21"/>
        <end position="1050"/>
    </location>
</feature>
<evidence type="ECO:0000256" key="10">
    <source>
        <dbReference type="SAM" id="SignalP"/>
    </source>
</evidence>
<dbReference type="KEGG" id="fla:SY85_18780"/>
<dbReference type="AlphaFoldDB" id="A0A172TZR5"/>
<dbReference type="InterPro" id="IPR039426">
    <property type="entry name" value="TonB-dep_rcpt-like"/>
</dbReference>
<feature type="domain" description="TonB-dependent receptor plug" evidence="12">
    <location>
        <begin position="113"/>
        <end position="231"/>
    </location>
</feature>
<keyword evidence="14" id="KW-1185">Reference proteome</keyword>
<dbReference type="Pfam" id="PF00593">
    <property type="entry name" value="TonB_dep_Rec_b-barrel"/>
    <property type="match status" value="1"/>
</dbReference>
<sequence length="1050" mass="112789">MRKFLLLGVVALLCTLQVWAQRAITGRVTDDKGNPIPNVSIQVKGTNVGTVSKTDGTYTLTVPANGKTIVFSSVDMGTQEVSIGSQTTINASLQSADKNLQEVVVVGYGTQRKTEVTGSVSSIAGNKLRDQPLQSFEQGLSGRAPGVNISIPNGVLGNAPIIRVRGVNSISLSSSPLIVIDGVPSFSGDVGSGATASNLLGDINPSDIESIEVLKDASAAAIYGSRASAGVMLITTKKGRQGRARVTYEGWAGWTKPYNVVDVLNAQEFTDLKNEGLVNAGTAPNGTTRGFYTMNDANGNLIDTRWYDYVYRTGFAQSHSLSVSGANDKTTYYFSTGFTDQDGMFKNNDYKRMTGRFTLDHKVTDAITIGGTFNYTSTNTSGLNTGSTGAAFNTSGAARLAFGLAPNVSPYNADGSYNINTTSNTIGQGANKSALAFTNAVMLLDMDKFTTANDRVLANIYGQVKLIKGLNFKTLYGIDNLNSVSESFQNAIHGDGNSTAGNATNTLLRPRRWNWQNTLNYDTRITDNHGLNVLVGAEQQYTKNDNWGASRRRVSDPFFNEYQGGFTEIVASGNGLSENFLQSYFGRVNYDYKRKYFLSGNIRRDGYSAFANKWGTFYGGSAGWALSEEGFWNSLGIDNVVNTFRLRGSYGKVGNFSGVSSYAYQSLYGSGLYGSYATIGFNQAGNRNLTWEKSAKLDVGFSATMLKNRLNVEFAYYNNDITDLILNEPQAPSRGVPGNSIAANIGSMVNKGIELSLGGTVINKKDFSWNSSINITTVKNEVTSLANNNADILVATGGLESPSMIRVGESIGSFFAVRTEGVNPNNGQRIFVLNDGTRVQYNHAAASASRWTRVDNGAVSRAASQAVDGVIVGPALPRFFGGFDNTIKYKGFDFNILLYYSGGNYVYNGSKAGLHDNRNWNNAKDALNRWTKAGDNAEWPRVVFGDNISNGSGIVMTNNIEKGDFIKGRNISLGYTLPKNLVGKAKINSARVYVAALNAFTITKYSGFDPEIQSNSGGGTADQVVNAGPSVDRNAAPLARTINVGINIGF</sequence>
<gene>
    <name evidence="13" type="ORF">SY85_18780</name>
</gene>
<dbReference type="PROSITE" id="PS52016">
    <property type="entry name" value="TONB_DEPENDENT_REC_3"/>
    <property type="match status" value="1"/>
</dbReference>
<evidence type="ECO:0000256" key="1">
    <source>
        <dbReference type="ARBA" id="ARBA00004571"/>
    </source>
</evidence>
<dbReference type="NCBIfam" id="TIGR04057">
    <property type="entry name" value="SusC_RagA_signa"/>
    <property type="match status" value="1"/>
</dbReference>
<dbReference type="InterPro" id="IPR012910">
    <property type="entry name" value="Plug_dom"/>
</dbReference>
<dbReference type="Proteomes" id="UP000077177">
    <property type="component" value="Chromosome"/>
</dbReference>
<evidence type="ECO:0000256" key="9">
    <source>
        <dbReference type="RuleBase" id="RU003357"/>
    </source>
</evidence>
<dbReference type="PATRIC" id="fig|1492898.3.peg.4087"/>
<dbReference type="InterPro" id="IPR036942">
    <property type="entry name" value="Beta-barrel_TonB_sf"/>
</dbReference>
<reference evidence="14" key="1">
    <citation type="submission" date="2015-01" db="EMBL/GenBank/DDBJ databases">
        <title>Flavisolibacter sp./LCS9/ whole genome sequencing.</title>
        <authorList>
            <person name="Kim M.K."/>
            <person name="Srinivasan S."/>
            <person name="Lee J.-J."/>
        </authorList>
    </citation>
    <scope>NUCLEOTIDE SEQUENCE [LARGE SCALE GENOMIC DNA]</scope>
    <source>
        <strain evidence="14">LCS9</strain>
    </source>
</reference>
<keyword evidence="6 8" id="KW-0472">Membrane</keyword>
<feature type="domain" description="TonB-dependent receptor-like beta-barrel" evidence="11">
    <location>
        <begin position="411"/>
        <end position="787"/>
    </location>
</feature>
<evidence type="ECO:0000256" key="3">
    <source>
        <dbReference type="ARBA" id="ARBA00022452"/>
    </source>
</evidence>
<dbReference type="InterPro" id="IPR023996">
    <property type="entry name" value="TonB-dep_OMP_SusC/RagA"/>
</dbReference>
<keyword evidence="10" id="KW-0732">Signal</keyword>
<keyword evidence="13" id="KW-0675">Receptor</keyword>
<evidence type="ECO:0000259" key="12">
    <source>
        <dbReference type="Pfam" id="PF07715"/>
    </source>
</evidence>
<dbReference type="Pfam" id="PF07715">
    <property type="entry name" value="Plug"/>
    <property type="match status" value="1"/>
</dbReference>
<dbReference type="NCBIfam" id="TIGR04056">
    <property type="entry name" value="OMP_RagA_SusC"/>
    <property type="match status" value="1"/>
</dbReference>
<accession>A0A172TZR5</accession>
<dbReference type="OrthoDB" id="9768177at2"/>
<dbReference type="RefSeq" id="WP_066406489.1">
    <property type="nucleotide sequence ID" value="NZ_CP011390.1"/>
</dbReference>
<keyword evidence="7 8" id="KW-0998">Cell outer membrane</keyword>
<evidence type="ECO:0000313" key="13">
    <source>
        <dbReference type="EMBL" id="ANE52227.1"/>
    </source>
</evidence>
<evidence type="ECO:0000313" key="14">
    <source>
        <dbReference type="Proteomes" id="UP000077177"/>
    </source>
</evidence>
<dbReference type="SUPFAM" id="SSF56935">
    <property type="entry name" value="Porins"/>
    <property type="match status" value="1"/>
</dbReference>
<dbReference type="InterPro" id="IPR023997">
    <property type="entry name" value="TonB-dep_OMP_SusC/RagA_CS"/>
</dbReference>
<evidence type="ECO:0000256" key="2">
    <source>
        <dbReference type="ARBA" id="ARBA00022448"/>
    </source>
</evidence>
<feature type="signal peptide" evidence="10">
    <location>
        <begin position="1"/>
        <end position="20"/>
    </location>
</feature>
<keyword evidence="2 8" id="KW-0813">Transport</keyword>
<proteinExistence type="inferred from homology"/>
<reference evidence="13 14" key="2">
    <citation type="journal article" date="2016" name="Int. J. Syst. Evol. Microbiol.">
        <title>Flavisolibacter tropicus sp. nov., isolated from tropical soil.</title>
        <authorList>
            <person name="Lee J.J."/>
            <person name="Kang M.S."/>
            <person name="Kim G.S."/>
            <person name="Lee C.S."/>
            <person name="Lim S."/>
            <person name="Lee J."/>
            <person name="Roh S.H."/>
            <person name="Kang H."/>
            <person name="Ha J.M."/>
            <person name="Bae S."/>
            <person name="Jung H.Y."/>
            <person name="Kim M.K."/>
        </authorList>
    </citation>
    <scope>NUCLEOTIDE SEQUENCE [LARGE SCALE GENOMIC DNA]</scope>
    <source>
        <strain evidence="13 14">LCS9</strain>
    </source>
</reference>
<organism evidence="13 14">
    <name type="scientific">Flavisolibacter tropicus</name>
    <dbReference type="NCBI Taxonomy" id="1492898"/>
    <lineage>
        <taxon>Bacteria</taxon>
        <taxon>Pseudomonadati</taxon>
        <taxon>Bacteroidota</taxon>
        <taxon>Chitinophagia</taxon>
        <taxon>Chitinophagales</taxon>
        <taxon>Chitinophagaceae</taxon>
        <taxon>Flavisolibacter</taxon>
    </lineage>
</organism>
<name>A0A172TZR5_9BACT</name>
<dbReference type="Pfam" id="PF13715">
    <property type="entry name" value="CarbopepD_reg_2"/>
    <property type="match status" value="1"/>
</dbReference>
<evidence type="ECO:0000256" key="7">
    <source>
        <dbReference type="ARBA" id="ARBA00023237"/>
    </source>
</evidence>
<evidence type="ECO:0000256" key="5">
    <source>
        <dbReference type="ARBA" id="ARBA00023077"/>
    </source>
</evidence>
<protein>
    <submittedName>
        <fullName evidence="13">TonB-dependent receptor</fullName>
    </submittedName>
</protein>
<dbReference type="InterPro" id="IPR037066">
    <property type="entry name" value="Plug_dom_sf"/>
</dbReference>
<evidence type="ECO:0000256" key="4">
    <source>
        <dbReference type="ARBA" id="ARBA00022692"/>
    </source>
</evidence>
<evidence type="ECO:0000256" key="8">
    <source>
        <dbReference type="PROSITE-ProRule" id="PRU01360"/>
    </source>
</evidence>
<dbReference type="InterPro" id="IPR000531">
    <property type="entry name" value="Beta-barrel_TonB"/>
</dbReference>
<keyword evidence="4 8" id="KW-0812">Transmembrane</keyword>
<dbReference type="Gene3D" id="2.170.130.10">
    <property type="entry name" value="TonB-dependent receptor, plug domain"/>
    <property type="match status" value="1"/>
</dbReference>
<dbReference type="STRING" id="1492898.SY85_18780"/>
<dbReference type="EMBL" id="CP011390">
    <property type="protein sequence ID" value="ANE52227.1"/>
    <property type="molecule type" value="Genomic_DNA"/>
</dbReference>
<dbReference type="Gene3D" id="2.60.40.1120">
    <property type="entry name" value="Carboxypeptidase-like, regulatory domain"/>
    <property type="match status" value="1"/>
</dbReference>
<evidence type="ECO:0000256" key="6">
    <source>
        <dbReference type="ARBA" id="ARBA00023136"/>
    </source>
</evidence>
<comment type="similarity">
    <text evidence="8 9">Belongs to the TonB-dependent receptor family.</text>
</comment>
<dbReference type="Gene3D" id="2.40.170.20">
    <property type="entry name" value="TonB-dependent receptor, beta-barrel domain"/>
    <property type="match status" value="1"/>
</dbReference>
<dbReference type="SUPFAM" id="SSF49464">
    <property type="entry name" value="Carboxypeptidase regulatory domain-like"/>
    <property type="match status" value="1"/>
</dbReference>
<dbReference type="InterPro" id="IPR008969">
    <property type="entry name" value="CarboxyPept-like_regulatory"/>
</dbReference>